<feature type="transmembrane region" description="Helical" evidence="6">
    <location>
        <begin position="481"/>
        <end position="506"/>
    </location>
</feature>
<protein>
    <submittedName>
        <fullName evidence="8">DNA internalization-related competence protein ComEC/Rec2</fullName>
    </submittedName>
</protein>
<name>A0A4S3KHX2_9GAMM</name>
<dbReference type="Proteomes" id="UP000307749">
    <property type="component" value="Unassembled WGS sequence"/>
</dbReference>
<evidence type="ECO:0000313" key="8">
    <source>
        <dbReference type="EMBL" id="THD07888.1"/>
    </source>
</evidence>
<dbReference type="GO" id="GO:0030420">
    <property type="term" value="P:establishment of competence for transformation"/>
    <property type="evidence" value="ECO:0007669"/>
    <property type="project" value="InterPro"/>
</dbReference>
<dbReference type="InterPro" id="IPR035681">
    <property type="entry name" value="ComA-like_MBL"/>
</dbReference>
<dbReference type="InterPro" id="IPR004797">
    <property type="entry name" value="Competence_ComEC/Rec2"/>
</dbReference>
<evidence type="ECO:0000256" key="1">
    <source>
        <dbReference type="ARBA" id="ARBA00004651"/>
    </source>
</evidence>
<keyword evidence="2" id="KW-1003">Cell membrane</keyword>
<gene>
    <name evidence="8" type="ORF">B1806_14175</name>
</gene>
<feature type="transmembrane region" description="Helical" evidence="6">
    <location>
        <begin position="430"/>
        <end position="461"/>
    </location>
</feature>
<feature type="transmembrane region" description="Helical" evidence="6">
    <location>
        <begin position="392"/>
        <end position="418"/>
    </location>
</feature>
<feature type="transmembrane region" description="Helical" evidence="6">
    <location>
        <begin position="27"/>
        <end position="45"/>
    </location>
</feature>
<dbReference type="PANTHER" id="PTHR30619:SF1">
    <property type="entry name" value="RECOMBINATION PROTEIN 2"/>
    <property type="match status" value="1"/>
</dbReference>
<evidence type="ECO:0000259" key="7">
    <source>
        <dbReference type="SMART" id="SM00849"/>
    </source>
</evidence>
<feature type="transmembrane region" description="Helical" evidence="6">
    <location>
        <begin position="51"/>
        <end position="68"/>
    </location>
</feature>
<dbReference type="InterPro" id="IPR052159">
    <property type="entry name" value="Competence_DNA_uptake"/>
</dbReference>
<dbReference type="Gene3D" id="3.60.15.10">
    <property type="entry name" value="Ribonuclease Z/Hydroxyacylglutathione hydrolase-like"/>
    <property type="match status" value="1"/>
</dbReference>
<dbReference type="SMART" id="SM00849">
    <property type="entry name" value="Lactamase_B"/>
    <property type="match status" value="1"/>
</dbReference>
<dbReference type="STRING" id="993689.GCA_002077135_02848"/>
<comment type="caution">
    <text evidence="8">The sequence shown here is derived from an EMBL/GenBank/DDBJ whole genome shotgun (WGS) entry which is preliminary data.</text>
</comment>
<dbReference type="GO" id="GO:0005886">
    <property type="term" value="C:plasma membrane"/>
    <property type="evidence" value="ECO:0007669"/>
    <property type="project" value="UniProtKB-SubCell"/>
</dbReference>
<dbReference type="NCBIfam" id="TIGR00360">
    <property type="entry name" value="ComEC_N-term"/>
    <property type="match status" value="1"/>
</dbReference>
<feature type="transmembrane region" description="Helical" evidence="6">
    <location>
        <begin position="303"/>
        <end position="319"/>
    </location>
</feature>
<feature type="transmembrane region" description="Helical" evidence="6">
    <location>
        <begin position="266"/>
        <end position="291"/>
    </location>
</feature>
<feature type="transmembrane region" description="Helical" evidence="6">
    <location>
        <begin position="75"/>
        <end position="96"/>
    </location>
</feature>
<dbReference type="Pfam" id="PF00753">
    <property type="entry name" value="Lactamase_B"/>
    <property type="match status" value="1"/>
</dbReference>
<evidence type="ECO:0000256" key="3">
    <source>
        <dbReference type="ARBA" id="ARBA00022692"/>
    </source>
</evidence>
<organism evidence="8 9">
    <name type="scientific">Metallibacterium scheffleri</name>
    <dbReference type="NCBI Taxonomy" id="993689"/>
    <lineage>
        <taxon>Bacteria</taxon>
        <taxon>Pseudomonadati</taxon>
        <taxon>Pseudomonadota</taxon>
        <taxon>Gammaproteobacteria</taxon>
        <taxon>Lysobacterales</taxon>
        <taxon>Rhodanobacteraceae</taxon>
        <taxon>Metallibacterium</taxon>
    </lineage>
</organism>
<dbReference type="SUPFAM" id="SSF56281">
    <property type="entry name" value="Metallo-hydrolase/oxidoreductase"/>
    <property type="match status" value="1"/>
</dbReference>
<dbReference type="InterPro" id="IPR004477">
    <property type="entry name" value="ComEC_N"/>
</dbReference>
<keyword evidence="5 6" id="KW-0472">Membrane</keyword>
<dbReference type="Pfam" id="PF03772">
    <property type="entry name" value="Competence"/>
    <property type="match status" value="1"/>
</dbReference>
<accession>A0A4S3KHX2</accession>
<dbReference type="PANTHER" id="PTHR30619">
    <property type="entry name" value="DNA INTERNALIZATION/COMPETENCE PROTEIN COMEC/REC2"/>
    <property type="match status" value="1"/>
</dbReference>
<dbReference type="OrthoDB" id="9761531at2"/>
<feature type="domain" description="Metallo-beta-lactamase" evidence="7">
    <location>
        <begin position="548"/>
        <end position="737"/>
    </location>
</feature>
<dbReference type="InterPro" id="IPR025405">
    <property type="entry name" value="DUF4131"/>
</dbReference>
<comment type="subcellular location">
    <subcellularLocation>
        <location evidence="1">Cell membrane</location>
        <topology evidence="1">Multi-pass membrane protein</topology>
    </subcellularLocation>
</comment>
<evidence type="ECO:0000313" key="9">
    <source>
        <dbReference type="Proteomes" id="UP000307749"/>
    </source>
</evidence>
<dbReference type="AlphaFoldDB" id="A0A4S3KHX2"/>
<dbReference type="RefSeq" id="WP_081128777.1">
    <property type="nucleotide sequence ID" value="NZ_LDOS01000002.1"/>
</dbReference>
<keyword evidence="4 6" id="KW-1133">Transmembrane helix</keyword>
<keyword evidence="9" id="KW-1185">Reference proteome</keyword>
<dbReference type="EMBL" id="MWQO01000054">
    <property type="protein sequence ID" value="THD07888.1"/>
    <property type="molecule type" value="Genomic_DNA"/>
</dbReference>
<feature type="transmembrane region" description="Helical" evidence="6">
    <location>
        <begin position="353"/>
        <end position="386"/>
    </location>
</feature>
<dbReference type="Pfam" id="PF13567">
    <property type="entry name" value="DUF4131"/>
    <property type="match status" value="1"/>
</dbReference>
<dbReference type="NCBIfam" id="TIGR00361">
    <property type="entry name" value="ComEC_Rec2"/>
    <property type="match status" value="1"/>
</dbReference>
<evidence type="ECO:0000256" key="4">
    <source>
        <dbReference type="ARBA" id="ARBA00022989"/>
    </source>
</evidence>
<dbReference type="CDD" id="cd07731">
    <property type="entry name" value="ComA-like_MBL-fold"/>
    <property type="match status" value="1"/>
</dbReference>
<keyword evidence="3 6" id="KW-0812">Transmembrane</keyword>
<proteinExistence type="predicted"/>
<dbReference type="InterPro" id="IPR001279">
    <property type="entry name" value="Metallo-B-lactamas"/>
</dbReference>
<evidence type="ECO:0000256" key="6">
    <source>
        <dbReference type="SAM" id="Phobius"/>
    </source>
</evidence>
<dbReference type="InterPro" id="IPR036866">
    <property type="entry name" value="RibonucZ/Hydroxyglut_hydro"/>
</dbReference>
<evidence type="ECO:0000256" key="5">
    <source>
        <dbReference type="ARBA" id="ARBA00023136"/>
    </source>
</evidence>
<evidence type="ECO:0000256" key="2">
    <source>
        <dbReference type="ARBA" id="ARBA00022475"/>
    </source>
</evidence>
<reference evidence="8 9" key="1">
    <citation type="submission" date="2017-02" db="EMBL/GenBank/DDBJ databases">
        <title>Whole genome sequencing of Metallibacterium scheffleri DSM 24874 (T).</title>
        <authorList>
            <person name="Kumar S."/>
            <person name="Patil P."/>
            <person name="Patil P.B."/>
        </authorList>
    </citation>
    <scope>NUCLEOTIDE SEQUENCE [LARGE SCALE GENOMIC DNA]</scope>
    <source>
        <strain evidence="8 9">DSM 24874</strain>
    </source>
</reference>
<sequence>MVAIRALGRDAGAAWARWARAQRSTGLGATHALAALAGVVGAALLPHLPPPWMVLACALSGLILSLLLRMSRLRLLGVLLLAFAWTAGMATLVLHARLPPQLQGQDLHIEGRVVGLPEAAADAQRFDLAIEHASRAGRALPLHGRVRLSWFGAAQAVTPCQRWQLTVRLKRPHGQVNPGGYDSERQAALNGLIATGYVRDARRARQLGGAPVCVDAMRARIAAAIAAALPAGDRATPLLQALAVGDQRGLGEAHWRVLRATGVGHLIAISGLHVGLAGIAGALLVYAFTWLWPRVLLHWPRRVLAAPVALAAAWAYGALAGYGLPTVRTLLMIAVVAWASTRRRGVGGMQTLALALLAVLVFDPLAVLGAGFWLSFAGVALLVYALQPGRGWRAWLAELGLAQGVMALALLPLTVLLFGQASRVGPLANLVAVPLMGFIIVPITLVASLLLVSGAPGGVALTRFAAWLMRAQWDLLQHMAAWPWALAWLPWAGAGAFVLACIGVLWMLAPRGVPARVLGLPLLLPLLWPSLERPARGDFQAWVLDVGQGSAVLLRTPRHALLYDAGPRYRSGFDLGEAAVVPSLRALGVQRLDRLLIGHGDADHAGGARAVLAAYPHALLQGSEPERVGLPLLPCVRGQRWIWDEVEFSVLHPRRGGAVSGNESSCVLAVRGRGGTLLLSGDIGARSERALAQDGPMTGHASQPLVLLLAHHGSRFSSTDALLDALRPRLALVSAGYRSSYGHPHPDVLARLRVRGVPLFNTADHGALRVDMRADGPHLMLSREDAPRWWRE</sequence>